<keyword evidence="10" id="KW-1185">Reference proteome</keyword>
<dbReference type="Pfam" id="PF01131">
    <property type="entry name" value="Topoisom_bac"/>
    <property type="match status" value="1"/>
</dbReference>
<reference evidence="11" key="1">
    <citation type="submission" date="2022-11" db="UniProtKB">
        <authorList>
            <consortium name="WormBaseParasite"/>
        </authorList>
    </citation>
    <scope>IDENTIFICATION</scope>
</reference>
<dbReference type="PANTHER" id="PTHR11390">
    <property type="entry name" value="PROKARYOTIC DNA TOPOISOMERASE"/>
    <property type="match status" value="1"/>
</dbReference>
<comment type="similarity">
    <text evidence="2 7">Belongs to the type IA topoisomerase family.</text>
</comment>
<dbReference type="InterPro" id="IPR013824">
    <property type="entry name" value="Topo_IA_cen_sub1"/>
</dbReference>
<dbReference type="InterPro" id="IPR000380">
    <property type="entry name" value="Topo_IA"/>
</dbReference>
<dbReference type="GO" id="GO:0006265">
    <property type="term" value="P:DNA topological change"/>
    <property type="evidence" value="ECO:0007669"/>
    <property type="project" value="InterPro"/>
</dbReference>
<dbReference type="AlphaFoldDB" id="A0A914DCX4"/>
<evidence type="ECO:0000256" key="5">
    <source>
        <dbReference type="ARBA" id="ARBA00023125"/>
    </source>
</evidence>
<evidence type="ECO:0000259" key="8">
    <source>
        <dbReference type="PROSITE" id="PS50880"/>
    </source>
</evidence>
<dbReference type="GO" id="GO:0003917">
    <property type="term" value="F:DNA topoisomerase type I (single strand cut, ATP-independent) activity"/>
    <property type="evidence" value="ECO:0007669"/>
    <property type="project" value="UniProtKB-EC"/>
</dbReference>
<dbReference type="PROSITE" id="PS52039">
    <property type="entry name" value="TOPO_IA_2"/>
    <property type="match status" value="1"/>
</dbReference>
<dbReference type="Gene3D" id="1.10.460.10">
    <property type="entry name" value="Topoisomerase I, domain 2"/>
    <property type="match status" value="1"/>
</dbReference>
<evidence type="ECO:0000259" key="9">
    <source>
        <dbReference type="PROSITE" id="PS52039"/>
    </source>
</evidence>
<dbReference type="InterPro" id="IPR023405">
    <property type="entry name" value="Topo_IA_core_domain"/>
</dbReference>
<dbReference type="InterPro" id="IPR023406">
    <property type="entry name" value="Topo_IA_AS"/>
</dbReference>
<dbReference type="InterPro" id="IPR013825">
    <property type="entry name" value="Topo_IA_cen_sub2"/>
</dbReference>
<dbReference type="Gene3D" id="1.10.290.10">
    <property type="entry name" value="Topoisomerase I, domain 4"/>
    <property type="match status" value="1"/>
</dbReference>
<evidence type="ECO:0000313" key="10">
    <source>
        <dbReference type="Proteomes" id="UP000887540"/>
    </source>
</evidence>
<name>A0A914DCX4_9BILA</name>
<dbReference type="PANTHER" id="PTHR11390:SF20">
    <property type="entry name" value="DNA TOPOISOMERASE 3-BETA-1"/>
    <property type="match status" value="1"/>
</dbReference>
<keyword evidence="5 7" id="KW-0238">DNA-binding</keyword>
<dbReference type="Gene3D" id="2.70.20.10">
    <property type="entry name" value="Topoisomerase I, domain 3"/>
    <property type="match status" value="1"/>
</dbReference>
<feature type="domain" description="Toprim" evidence="8">
    <location>
        <begin position="1"/>
        <end position="60"/>
    </location>
</feature>
<dbReference type="SUPFAM" id="SSF56712">
    <property type="entry name" value="Prokaryotic type I DNA topoisomerase"/>
    <property type="match status" value="1"/>
</dbReference>
<protein>
    <recommendedName>
        <fullName evidence="3 7">DNA topoisomerase</fullName>
        <ecNumber evidence="3 7">5.6.2.1</ecNumber>
    </recommendedName>
</protein>
<evidence type="ECO:0000256" key="6">
    <source>
        <dbReference type="ARBA" id="ARBA00023235"/>
    </source>
</evidence>
<dbReference type="InterPro" id="IPR013826">
    <property type="entry name" value="Topo_IA_cen_sub3"/>
</dbReference>
<dbReference type="Proteomes" id="UP000887540">
    <property type="component" value="Unplaced"/>
</dbReference>
<dbReference type="InterPro" id="IPR003601">
    <property type="entry name" value="Topo_IA_2"/>
</dbReference>
<sequence length="468" mass="54588">MKIEQFLSDEAKSCDYLILWLDCDMEGENICTEVMDAVMLSMLESKPLGTNFEDLVFRANFSSHKEVVDAIYRLTTYNLNKINCVEVRSEIDLRVGLAFSKYQTEQLRLVFRDKYITKVTYGLCQTPALRLIVDRTGQGKPFWVLEGEILYQNQLIQVVSDKFYNEAAAEKILDKIQTTSESYKIKRVKTMPIQTESQPIAMHTFELMRAGSKELYLHPWETMNAAQKLYTQGYISYPRTETSDYPEPFDYKECLNVIDPKKVEHWSDGECSVETIHKNHKKPLKGASRGDHPPIMPIKSLDGNLQKTEKDIYNLVCKHFLATIMPPCKFKMMNIEIKVADEEISFQIKLVKEYGYTIFQQDNKNMAPIGLDIKENEFLTFQLTCNELSSPTFRKSMEQELNKIVSGEADPDEVREQLLERYSQAFKKFTKKFPIVKQIFADKDVQEFFPIRRVPKKNQGRIFRRKNF</sequence>
<proteinExistence type="inferred from homology"/>
<dbReference type="EC" id="5.6.2.1" evidence="3 7"/>
<dbReference type="SMART" id="SM00436">
    <property type="entry name" value="TOP1Bc"/>
    <property type="match status" value="1"/>
</dbReference>
<evidence type="ECO:0000256" key="1">
    <source>
        <dbReference type="ARBA" id="ARBA00000213"/>
    </source>
</evidence>
<evidence type="ECO:0000313" key="11">
    <source>
        <dbReference type="WBParaSite" id="ACRNAN_scaffold2355.g31673.t1"/>
    </source>
</evidence>
<organism evidence="10 11">
    <name type="scientific">Acrobeloides nanus</name>
    <dbReference type="NCBI Taxonomy" id="290746"/>
    <lineage>
        <taxon>Eukaryota</taxon>
        <taxon>Metazoa</taxon>
        <taxon>Ecdysozoa</taxon>
        <taxon>Nematoda</taxon>
        <taxon>Chromadorea</taxon>
        <taxon>Rhabditida</taxon>
        <taxon>Tylenchina</taxon>
        <taxon>Cephalobomorpha</taxon>
        <taxon>Cephaloboidea</taxon>
        <taxon>Cephalobidae</taxon>
        <taxon>Acrobeloides</taxon>
    </lineage>
</organism>
<evidence type="ECO:0000256" key="2">
    <source>
        <dbReference type="ARBA" id="ARBA00009446"/>
    </source>
</evidence>
<dbReference type="Gene3D" id="3.40.50.140">
    <property type="match status" value="1"/>
</dbReference>
<accession>A0A914DCX4</accession>
<dbReference type="GO" id="GO:0003677">
    <property type="term" value="F:DNA binding"/>
    <property type="evidence" value="ECO:0007669"/>
    <property type="project" value="UniProtKB-KW"/>
</dbReference>
<dbReference type="GO" id="GO:0006281">
    <property type="term" value="P:DNA repair"/>
    <property type="evidence" value="ECO:0007669"/>
    <property type="project" value="TreeGrafter"/>
</dbReference>
<comment type="catalytic activity">
    <reaction evidence="1 7">
        <text>ATP-independent breakage of single-stranded DNA, followed by passage and rejoining.</text>
        <dbReference type="EC" id="5.6.2.1"/>
    </reaction>
</comment>
<keyword evidence="6 7" id="KW-0413">Isomerase</keyword>
<dbReference type="PROSITE" id="PS50880">
    <property type="entry name" value="TOPRIM"/>
    <property type="match status" value="1"/>
</dbReference>
<dbReference type="InterPro" id="IPR003602">
    <property type="entry name" value="Topo_IA_DNA-bd_dom"/>
</dbReference>
<comment type="function">
    <text evidence="7">Introduces a single-strand break via transesterification at a target site in duplex DNA. Releases the supercoiling and torsional tension of DNA introduced during the DNA replication and transcription by transiently cleaving and rejoining one strand of the DNA duplex. The scissile phosphodiester is attacked by the catalytic tyrosine of the enzyme, resulting in the formation of a DNA-(5'-phosphotyrosyl)-enzyme intermediate and the expulsion of a 3'-OH DNA strand.</text>
</comment>
<dbReference type="GO" id="GO:0006310">
    <property type="term" value="P:DNA recombination"/>
    <property type="evidence" value="ECO:0007669"/>
    <property type="project" value="TreeGrafter"/>
</dbReference>
<dbReference type="GO" id="GO:0005634">
    <property type="term" value="C:nucleus"/>
    <property type="evidence" value="ECO:0007669"/>
    <property type="project" value="TreeGrafter"/>
</dbReference>
<feature type="domain" description="Topo IA-type catalytic" evidence="9">
    <location>
        <begin position="78"/>
        <end position="468"/>
    </location>
</feature>
<evidence type="ECO:0000256" key="3">
    <source>
        <dbReference type="ARBA" id="ARBA00012891"/>
    </source>
</evidence>
<dbReference type="InterPro" id="IPR013497">
    <property type="entry name" value="Topo_IA_cen"/>
</dbReference>
<dbReference type="PROSITE" id="PS00396">
    <property type="entry name" value="TOPO_IA_1"/>
    <property type="match status" value="1"/>
</dbReference>
<keyword evidence="4 7" id="KW-0799">Topoisomerase</keyword>
<evidence type="ECO:0000256" key="7">
    <source>
        <dbReference type="RuleBase" id="RU362092"/>
    </source>
</evidence>
<dbReference type="InterPro" id="IPR006171">
    <property type="entry name" value="TOPRIM_dom"/>
</dbReference>
<dbReference type="PRINTS" id="PR00417">
    <property type="entry name" value="PRTPISMRASEI"/>
</dbReference>
<dbReference type="WBParaSite" id="ACRNAN_scaffold2355.g31673.t1">
    <property type="protein sequence ID" value="ACRNAN_scaffold2355.g31673.t1"/>
    <property type="gene ID" value="ACRNAN_scaffold2355.g31673"/>
</dbReference>
<evidence type="ECO:0000256" key="4">
    <source>
        <dbReference type="ARBA" id="ARBA00023029"/>
    </source>
</evidence>
<dbReference type="SMART" id="SM00437">
    <property type="entry name" value="TOP1Ac"/>
    <property type="match status" value="1"/>
</dbReference>